<name>A0A9W4DK26_9ACTN</name>
<protein>
    <submittedName>
        <fullName evidence="2">Uncharacterized protein</fullName>
    </submittedName>
</protein>
<keyword evidence="3" id="KW-1185">Reference proteome</keyword>
<feature type="region of interest" description="Disordered" evidence="1">
    <location>
        <begin position="1"/>
        <end position="62"/>
    </location>
</feature>
<dbReference type="Proteomes" id="UP001152519">
    <property type="component" value="Unassembled WGS sequence"/>
</dbReference>
<gene>
    <name evidence="2" type="ORF">SCOCK_120155</name>
</gene>
<accession>A0A9W4DK26</accession>
<evidence type="ECO:0000313" key="3">
    <source>
        <dbReference type="Proteomes" id="UP001152519"/>
    </source>
</evidence>
<organism evidence="2 3">
    <name type="scientific">Actinacidiphila cocklensis</name>
    <dbReference type="NCBI Taxonomy" id="887465"/>
    <lineage>
        <taxon>Bacteria</taxon>
        <taxon>Bacillati</taxon>
        <taxon>Actinomycetota</taxon>
        <taxon>Actinomycetes</taxon>
        <taxon>Kitasatosporales</taxon>
        <taxon>Streptomycetaceae</taxon>
        <taxon>Actinacidiphila</taxon>
    </lineage>
</organism>
<evidence type="ECO:0000313" key="2">
    <source>
        <dbReference type="EMBL" id="CAG6391519.1"/>
    </source>
</evidence>
<comment type="caution">
    <text evidence="2">The sequence shown here is derived from an EMBL/GenBank/DDBJ whole genome shotgun (WGS) entry which is preliminary data.</text>
</comment>
<feature type="compositionally biased region" description="Basic and acidic residues" evidence="1">
    <location>
        <begin position="43"/>
        <end position="62"/>
    </location>
</feature>
<sequence>MVSPDPPRGRWGRVLTRPPGRSRQPWRHTGTQPVCLPLVIGPVDRRKGPSREIEQANTHNEP</sequence>
<evidence type="ECO:0000256" key="1">
    <source>
        <dbReference type="SAM" id="MobiDB-lite"/>
    </source>
</evidence>
<dbReference type="AlphaFoldDB" id="A0A9W4DK26"/>
<reference evidence="2" key="1">
    <citation type="submission" date="2021-05" db="EMBL/GenBank/DDBJ databases">
        <authorList>
            <person name="Arsene-Ploetze F."/>
        </authorList>
    </citation>
    <scope>NUCLEOTIDE SEQUENCE</scope>
    <source>
        <strain evidence="2">DSM 42138</strain>
    </source>
</reference>
<dbReference type="EMBL" id="CAJSLV010000024">
    <property type="protein sequence ID" value="CAG6391519.1"/>
    <property type="molecule type" value="Genomic_DNA"/>
</dbReference>
<proteinExistence type="predicted"/>